<dbReference type="SMART" id="SM00327">
    <property type="entry name" value="VWA"/>
    <property type="match status" value="1"/>
</dbReference>
<dbReference type="SUPFAM" id="SSF53300">
    <property type="entry name" value="vWA-like"/>
    <property type="match status" value="1"/>
</dbReference>
<evidence type="ECO:0000259" key="1">
    <source>
        <dbReference type="PROSITE" id="PS50234"/>
    </source>
</evidence>
<dbReference type="PANTHER" id="PTHR22550:SF18">
    <property type="entry name" value="VWFA DOMAIN-CONTAINING PROTEIN"/>
    <property type="match status" value="1"/>
</dbReference>
<dbReference type="KEGG" id="fes:HER31_06465"/>
<feature type="domain" description="VWFA" evidence="1">
    <location>
        <begin position="95"/>
        <end position="282"/>
    </location>
</feature>
<evidence type="ECO:0000313" key="3">
    <source>
        <dbReference type="Proteomes" id="UP000501602"/>
    </source>
</evidence>
<dbReference type="InterPro" id="IPR036465">
    <property type="entry name" value="vWFA_dom_sf"/>
</dbReference>
<dbReference type="EMBL" id="CP051180">
    <property type="protein sequence ID" value="QIZ76535.1"/>
    <property type="molecule type" value="Genomic_DNA"/>
</dbReference>
<dbReference type="InterPro" id="IPR002035">
    <property type="entry name" value="VWF_A"/>
</dbReference>
<dbReference type="RefSeq" id="WP_168659797.1">
    <property type="nucleotide sequence ID" value="NZ_CP051180.1"/>
</dbReference>
<dbReference type="PANTHER" id="PTHR22550">
    <property type="entry name" value="SPORE GERMINATION PROTEIN"/>
    <property type="match status" value="1"/>
</dbReference>
<proteinExistence type="predicted"/>
<evidence type="ECO:0000313" key="2">
    <source>
        <dbReference type="EMBL" id="QIZ76535.1"/>
    </source>
</evidence>
<dbReference type="Proteomes" id="UP000501602">
    <property type="component" value="Chromosome"/>
</dbReference>
<organism evidence="2 3">
    <name type="scientific">Ferrimonas lipolytica</name>
    <dbReference type="NCBI Taxonomy" id="2724191"/>
    <lineage>
        <taxon>Bacteria</taxon>
        <taxon>Pseudomonadati</taxon>
        <taxon>Pseudomonadota</taxon>
        <taxon>Gammaproteobacteria</taxon>
        <taxon>Alteromonadales</taxon>
        <taxon>Ferrimonadaceae</taxon>
        <taxon>Ferrimonas</taxon>
    </lineage>
</organism>
<dbReference type="Pfam" id="PF00092">
    <property type="entry name" value="VWA"/>
    <property type="match status" value="1"/>
</dbReference>
<protein>
    <submittedName>
        <fullName evidence="2">VWA domain-containing protein</fullName>
    </submittedName>
</protein>
<reference evidence="2 3" key="1">
    <citation type="submission" date="2020-04" db="EMBL/GenBank/DDBJ databases">
        <title>Ferrimonas sp. S7 isolated from sea water.</title>
        <authorList>
            <person name="Bae S.S."/>
            <person name="Baek K."/>
        </authorList>
    </citation>
    <scope>NUCLEOTIDE SEQUENCE [LARGE SCALE GENOMIC DNA]</scope>
    <source>
        <strain evidence="2 3">S7</strain>
    </source>
</reference>
<dbReference type="PROSITE" id="PS50234">
    <property type="entry name" value="VWFA"/>
    <property type="match status" value="1"/>
</dbReference>
<sequence>MIELSHPWALLLLPLPYLVYRYATPFKQRRDAVFVPFFNQLAQISGQQPTTGAAIIAKSGFEWVWLILGWLALCLTLAKPMLVGEPIEQRQPAREILVAVDLSRSMYEEDFVDSNNDTINRLEGVKQMMAEFAANRQHDRLGLILFADKPYLQAPFTDNIDTWLTLLQDSQLGMAGSMTAIGDTIGLAVKVFEQGETKQRVLILITDGKDNASTMPPVEAAQVAASYGIKIHTIAIGNPKGPRHSLPDFEQLTAIATRTGGADFRAADRNQLLAINNQLNRLEKTAYDTQSYRPRQTLHHWPLSIWLGCWLTAVFIRHSYGRLLGQSQ</sequence>
<dbReference type="AlphaFoldDB" id="A0A6H1UBU8"/>
<gene>
    <name evidence="2" type="ORF">HER31_06465</name>
</gene>
<name>A0A6H1UBU8_9GAMM</name>
<accession>A0A6H1UBU8</accession>
<dbReference type="InterPro" id="IPR050768">
    <property type="entry name" value="UPF0353/GerABKA_families"/>
</dbReference>
<keyword evidence="3" id="KW-1185">Reference proteome</keyword>
<dbReference type="Gene3D" id="3.40.50.410">
    <property type="entry name" value="von Willebrand factor, type A domain"/>
    <property type="match status" value="1"/>
</dbReference>